<keyword evidence="11" id="KW-1185">Reference proteome</keyword>
<organism evidence="10 11">
    <name type="scientific">Candidatus Rickettsiella viridis</name>
    <dbReference type="NCBI Taxonomy" id="676208"/>
    <lineage>
        <taxon>Bacteria</taxon>
        <taxon>Pseudomonadati</taxon>
        <taxon>Pseudomonadota</taxon>
        <taxon>Gammaproteobacteria</taxon>
        <taxon>Legionellales</taxon>
        <taxon>Coxiellaceae</taxon>
        <taxon>Rickettsiella</taxon>
    </lineage>
</organism>
<dbReference type="GO" id="GO:0008360">
    <property type="term" value="P:regulation of cell shape"/>
    <property type="evidence" value="ECO:0007669"/>
    <property type="project" value="UniProtKB-UniRule"/>
</dbReference>
<dbReference type="RefSeq" id="WP_126322519.1">
    <property type="nucleotide sequence ID" value="NZ_AP018005.1"/>
</dbReference>
<protein>
    <recommendedName>
        <fullName evidence="8">Rod shape-determining protein MreD</fullName>
    </recommendedName>
</protein>
<keyword evidence="7 8" id="KW-0472">Membrane</keyword>
<evidence type="ECO:0000313" key="10">
    <source>
        <dbReference type="EMBL" id="BBB15025.1"/>
    </source>
</evidence>
<dbReference type="Pfam" id="PF04093">
    <property type="entry name" value="MreD"/>
    <property type="match status" value="1"/>
</dbReference>
<keyword evidence="5 8" id="KW-0133">Cell shape</keyword>
<dbReference type="EMBL" id="AP018005">
    <property type="protein sequence ID" value="BBB15025.1"/>
    <property type="molecule type" value="Genomic_DNA"/>
</dbReference>
<accession>A0A2Z5UVD9</accession>
<evidence type="ECO:0000256" key="5">
    <source>
        <dbReference type="ARBA" id="ARBA00022960"/>
    </source>
</evidence>
<evidence type="ECO:0000256" key="2">
    <source>
        <dbReference type="ARBA" id="ARBA00007776"/>
    </source>
</evidence>
<evidence type="ECO:0000256" key="4">
    <source>
        <dbReference type="ARBA" id="ARBA00022692"/>
    </source>
</evidence>
<keyword evidence="4 9" id="KW-0812">Transmembrane</keyword>
<gene>
    <name evidence="10" type="primary">mreD</name>
    <name evidence="10" type="ORF">RVIR1_05200</name>
</gene>
<feature type="transmembrane region" description="Helical" evidence="9">
    <location>
        <begin position="32"/>
        <end position="51"/>
    </location>
</feature>
<evidence type="ECO:0000256" key="6">
    <source>
        <dbReference type="ARBA" id="ARBA00022989"/>
    </source>
</evidence>
<dbReference type="Proteomes" id="UP000282483">
    <property type="component" value="Chromosome"/>
</dbReference>
<name>A0A2Z5UVD9_9COXI</name>
<dbReference type="InterPro" id="IPR026034">
    <property type="entry name" value="MreD_proteobac"/>
</dbReference>
<feature type="transmembrane region" description="Helical" evidence="9">
    <location>
        <begin position="103"/>
        <end position="121"/>
    </location>
</feature>
<evidence type="ECO:0000313" key="11">
    <source>
        <dbReference type="Proteomes" id="UP000282483"/>
    </source>
</evidence>
<dbReference type="KEGG" id="rvi:RVIR1_05200"/>
<keyword evidence="8" id="KW-0997">Cell inner membrane</keyword>
<evidence type="ECO:0000256" key="3">
    <source>
        <dbReference type="ARBA" id="ARBA00022475"/>
    </source>
</evidence>
<evidence type="ECO:0000256" key="9">
    <source>
        <dbReference type="SAM" id="Phobius"/>
    </source>
</evidence>
<feature type="transmembrane region" description="Helical" evidence="9">
    <location>
        <begin position="133"/>
        <end position="152"/>
    </location>
</feature>
<reference evidence="10 11" key="1">
    <citation type="submission" date="2017-03" db="EMBL/GenBank/DDBJ databases">
        <title>The genome sequence of Candidatus Rickettsiella viridis.</title>
        <authorList>
            <person name="Nikoh N."/>
            <person name="Tsuchida T."/>
            <person name="Yamaguchi K."/>
            <person name="Maeda T."/>
            <person name="Shigenobu S."/>
            <person name="Fukatsu T."/>
        </authorList>
    </citation>
    <scope>NUCLEOTIDE SEQUENCE [LARGE SCALE GENOMIC DNA]</scope>
    <source>
        <strain evidence="10 11">Ap-RA04</strain>
    </source>
</reference>
<keyword evidence="6 9" id="KW-1133">Transmembrane helix</keyword>
<comment type="function">
    <text evidence="8">Involved in formation of the rod shape of the cell. May also contribute to regulation of formation of penicillin-binding proteins.</text>
</comment>
<dbReference type="PANTHER" id="PTHR37484">
    <property type="entry name" value="ROD SHAPE-DETERMINING PROTEIN MRED"/>
    <property type="match status" value="1"/>
</dbReference>
<dbReference type="GO" id="GO:0005886">
    <property type="term" value="C:plasma membrane"/>
    <property type="evidence" value="ECO:0007669"/>
    <property type="project" value="UniProtKB-SubCell"/>
</dbReference>
<feature type="transmembrane region" description="Helical" evidence="9">
    <location>
        <begin position="71"/>
        <end position="91"/>
    </location>
</feature>
<evidence type="ECO:0000256" key="7">
    <source>
        <dbReference type="ARBA" id="ARBA00023136"/>
    </source>
</evidence>
<proteinExistence type="inferred from homology"/>
<dbReference type="AlphaFoldDB" id="A0A2Z5UVD9"/>
<dbReference type="NCBIfam" id="TIGR03426">
    <property type="entry name" value="shape_MreD"/>
    <property type="match status" value="1"/>
</dbReference>
<evidence type="ECO:0000256" key="1">
    <source>
        <dbReference type="ARBA" id="ARBA00004651"/>
    </source>
</evidence>
<sequence>MKPLYFSTYLLLILSFVFAVMLNIVPLTPTLALIYPLWLPLILIYWVMVLPEHIHLTLAWSLGLIIDVLHGSYLGEHSLALCVITFLAYRFHLQFRMFPLMQQMLFVFMLLLIYVGLLAWIQSLLKVTIQLRWLWVSLIVSAFMWPVLQKLLRINPIDMRY</sequence>
<keyword evidence="3 8" id="KW-1003">Cell membrane</keyword>
<evidence type="ECO:0000256" key="8">
    <source>
        <dbReference type="PIRNR" id="PIRNR018472"/>
    </source>
</evidence>
<dbReference type="PANTHER" id="PTHR37484:SF1">
    <property type="entry name" value="ROD SHAPE-DETERMINING PROTEIN MRED"/>
    <property type="match status" value="1"/>
</dbReference>
<comment type="subcellular location">
    <subcellularLocation>
        <location evidence="8">Cell inner membrane</location>
    </subcellularLocation>
    <subcellularLocation>
        <location evidence="1">Cell membrane</location>
        <topology evidence="1">Multi-pass membrane protein</topology>
    </subcellularLocation>
</comment>
<dbReference type="OrthoDB" id="6647425at2"/>
<feature type="transmembrane region" description="Helical" evidence="9">
    <location>
        <begin position="6"/>
        <end position="25"/>
    </location>
</feature>
<dbReference type="InterPro" id="IPR007227">
    <property type="entry name" value="Cell_shape_determining_MreD"/>
</dbReference>
<dbReference type="PIRSF" id="PIRSF018472">
    <property type="entry name" value="MreD_proteobac"/>
    <property type="match status" value="1"/>
</dbReference>
<comment type="similarity">
    <text evidence="2 8">Belongs to the MreD family.</text>
</comment>